<dbReference type="Gene3D" id="3.40.50.2300">
    <property type="match status" value="1"/>
</dbReference>
<evidence type="ECO:0000256" key="9">
    <source>
        <dbReference type="PROSITE-ProRule" id="PRU01091"/>
    </source>
</evidence>
<dbReference type="InterPro" id="IPR011006">
    <property type="entry name" value="CheY-like_superfamily"/>
</dbReference>
<dbReference type="SUPFAM" id="SSF52172">
    <property type="entry name" value="CheY-like"/>
    <property type="match status" value="1"/>
</dbReference>
<dbReference type="SUPFAM" id="SSF46894">
    <property type="entry name" value="C-terminal effector domain of the bipartite response regulators"/>
    <property type="match status" value="1"/>
</dbReference>
<evidence type="ECO:0000256" key="8">
    <source>
        <dbReference type="PROSITE-ProRule" id="PRU00169"/>
    </source>
</evidence>
<reference evidence="12" key="1">
    <citation type="submission" date="2020-09" db="EMBL/GenBank/DDBJ databases">
        <title>New species isolated from human feces.</title>
        <authorList>
            <person name="Kitahara M."/>
            <person name="Shigeno Y."/>
            <person name="Shime M."/>
            <person name="Matsumoto Y."/>
            <person name="Nakamura S."/>
            <person name="Motooka D."/>
            <person name="Fukuoka S."/>
            <person name="Nishikawa H."/>
            <person name="Benno Y."/>
        </authorList>
    </citation>
    <scope>NUCLEOTIDE SEQUENCE</scope>
    <source>
        <strain evidence="12">MM59</strain>
    </source>
</reference>
<dbReference type="InterPro" id="IPR001867">
    <property type="entry name" value="OmpR/PhoB-type_DNA-bd"/>
</dbReference>
<dbReference type="GO" id="GO:0005829">
    <property type="term" value="C:cytosol"/>
    <property type="evidence" value="ECO:0007669"/>
    <property type="project" value="TreeGrafter"/>
</dbReference>
<dbReference type="InterPro" id="IPR039420">
    <property type="entry name" value="WalR-like"/>
</dbReference>
<dbReference type="SMART" id="SM00448">
    <property type="entry name" value="REC"/>
    <property type="match status" value="1"/>
</dbReference>
<dbReference type="RefSeq" id="WP_055181078.1">
    <property type="nucleotide sequence ID" value="NZ_AP023420.1"/>
</dbReference>
<dbReference type="AlphaFoldDB" id="A0A810QBV3"/>
<dbReference type="SMART" id="SM00862">
    <property type="entry name" value="Trans_reg_C"/>
    <property type="match status" value="1"/>
</dbReference>
<evidence type="ECO:0000256" key="7">
    <source>
        <dbReference type="ARBA" id="ARBA00024867"/>
    </source>
</evidence>
<dbReference type="InterPro" id="IPR016032">
    <property type="entry name" value="Sig_transdc_resp-reg_C-effctor"/>
</dbReference>
<name>A0A810QBV3_9FIRM</name>
<evidence type="ECO:0000313" key="12">
    <source>
        <dbReference type="EMBL" id="BCK83216.1"/>
    </source>
</evidence>
<feature type="modified residue" description="4-aspartylphosphate" evidence="8">
    <location>
        <position position="53"/>
    </location>
</feature>
<dbReference type="GO" id="GO:0000156">
    <property type="term" value="F:phosphorelay response regulator activity"/>
    <property type="evidence" value="ECO:0007669"/>
    <property type="project" value="TreeGrafter"/>
</dbReference>
<evidence type="ECO:0000256" key="2">
    <source>
        <dbReference type="ARBA" id="ARBA00022553"/>
    </source>
</evidence>
<dbReference type="PANTHER" id="PTHR48111">
    <property type="entry name" value="REGULATOR OF RPOS"/>
    <property type="match status" value="1"/>
</dbReference>
<comment type="function">
    <text evidence="7">May play the central regulatory role in sporulation. It may be an element of the effector pathway responsible for the activation of sporulation genes in response to nutritional stress. Spo0A may act in concert with spo0H (a sigma factor) to control the expression of some genes that are critical to the sporulation process.</text>
</comment>
<proteinExistence type="predicted"/>
<feature type="DNA-binding region" description="OmpR/PhoB-type" evidence="9">
    <location>
        <begin position="130"/>
        <end position="229"/>
    </location>
</feature>
<evidence type="ECO:0000256" key="6">
    <source>
        <dbReference type="ARBA" id="ARBA00023163"/>
    </source>
</evidence>
<evidence type="ECO:0000256" key="1">
    <source>
        <dbReference type="ARBA" id="ARBA00018672"/>
    </source>
</evidence>
<accession>A0A810QBV3</accession>
<evidence type="ECO:0000259" key="10">
    <source>
        <dbReference type="PROSITE" id="PS50110"/>
    </source>
</evidence>
<feature type="domain" description="Response regulatory" evidence="10">
    <location>
        <begin position="4"/>
        <end position="117"/>
    </location>
</feature>
<keyword evidence="3" id="KW-0902">Two-component regulatory system</keyword>
<keyword evidence="2 8" id="KW-0597">Phosphoprotein</keyword>
<keyword evidence="5 9" id="KW-0238">DNA-binding</keyword>
<dbReference type="CDD" id="cd00383">
    <property type="entry name" value="trans_reg_C"/>
    <property type="match status" value="1"/>
</dbReference>
<dbReference type="GO" id="GO:0032993">
    <property type="term" value="C:protein-DNA complex"/>
    <property type="evidence" value="ECO:0007669"/>
    <property type="project" value="TreeGrafter"/>
</dbReference>
<dbReference type="InterPro" id="IPR036388">
    <property type="entry name" value="WH-like_DNA-bd_sf"/>
</dbReference>
<keyword evidence="6" id="KW-0804">Transcription</keyword>
<dbReference type="PROSITE" id="PS50110">
    <property type="entry name" value="RESPONSE_REGULATORY"/>
    <property type="match status" value="1"/>
</dbReference>
<dbReference type="GO" id="GO:0000976">
    <property type="term" value="F:transcription cis-regulatory region binding"/>
    <property type="evidence" value="ECO:0007669"/>
    <property type="project" value="TreeGrafter"/>
</dbReference>
<dbReference type="Pfam" id="PF00072">
    <property type="entry name" value="Response_reg"/>
    <property type="match status" value="1"/>
</dbReference>
<protein>
    <recommendedName>
        <fullName evidence="1">Stage 0 sporulation protein A homolog</fullName>
    </recommendedName>
</protein>
<evidence type="ECO:0000259" key="11">
    <source>
        <dbReference type="PROSITE" id="PS51755"/>
    </source>
</evidence>
<sequence>MRKQILLIDDDLPLCRKLREALQDDTTEVRYFIDTAEALDSFMRHRYCLVIIDPALEDMDGRELLRTMRQAKVVPILVLTGILSLEDEIELLSLGATVCNSKPIDLRRCTAQAHALIRLYMESEHTEKQYYTLTFGTELVINPLHRQVHLKERAIQLTRREFDLLYLLASRPGQVFSREQLYSHIWNADTEFGVDEAVRFQIKSLRKKLTRTRGSYIQTVRGIGYRFDSEKE</sequence>
<dbReference type="EMBL" id="AP023420">
    <property type="protein sequence ID" value="BCK83216.1"/>
    <property type="molecule type" value="Genomic_DNA"/>
</dbReference>
<dbReference type="Pfam" id="PF00486">
    <property type="entry name" value="Trans_reg_C"/>
    <property type="match status" value="1"/>
</dbReference>
<feature type="domain" description="OmpR/PhoB-type" evidence="11">
    <location>
        <begin position="130"/>
        <end position="229"/>
    </location>
</feature>
<dbReference type="FunFam" id="1.10.10.10:FF:000018">
    <property type="entry name" value="DNA-binding response regulator ResD"/>
    <property type="match status" value="1"/>
</dbReference>
<dbReference type="InterPro" id="IPR001789">
    <property type="entry name" value="Sig_transdc_resp-reg_receiver"/>
</dbReference>
<gene>
    <name evidence="12" type="ORF">MM59RIKEN_05350</name>
</gene>
<evidence type="ECO:0000313" key="13">
    <source>
        <dbReference type="Proteomes" id="UP000679848"/>
    </source>
</evidence>
<dbReference type="PANTHER" id="PTHR48111:SF40">
    <property type="entry name" value="PHOSPHATE REGULON TRANSCRIPTIONAL REGULATORY PROTEIN PHOB"/>
    <property type="match status" value="1"/>
</dbReference>
<dbReference type="Gene3D" id="1.10.10.10">
    <property type="entry name" value="Winged helix-like DNA-binding domain superfamily/Winged helix DNA-binding domain"/>
    <property type="match status" value="1"/>
</dbReference>
<dbReference type="GO" id="GO:0006355">
    <property type="term" value="P:regulation of DNA-templated transcription"/>
    <property type="evidence" value="ECO:0007669"/>
    <property type="project" value="InterPro"/>
</dbReference>
<dbReference type="KEGG" id="pfaa:MM59RIKEN_05350"/>
<evidence type="ECO:0000256" key="3">
    <source>
        <dbReference type="ARBA" id="ARBA00023012"/>
    </source>
</evidence>
<dbReference type="Proteomes" id="UP000679848">
    <property type="component" value="Chromosome"/>
</dbReference>
<dbReference type="PROSITE" id="PS51755">
    <property type="entry name" value="OMPR_PHOB"/>
    <property type="match status" value="1"/>
</dbReference>
<keyword evidence="13" id="KW-1185">Reference proteome</keyword>
<keyword evidence="4" id="KW-0805">Transcription regulation</keyword>
<evidence type="ECO:0000256" key="4">
    <source>
        <dbReference type="ARBA" id="ARBA00023015"/>
    </source>
</evidence>
<evidence type="ECO:0000256" key="5">
    <source>
        <dbReference type="ARBA" id="ARBA00023125"/>
    </source>
</evidence>
<organism evidence="12 13">
    <name type="scientific">Pusillibacter faecalis</name>
    <dbReference type="NCBI Taxonomy" id="2714358"/>
    <lineage>
        <taxon>Bacteria</taxon>
        <taxon>Bacillati</taxon>
        <taxon>Bacillota</taxon>
        <taxon>Clostridia</taxon>
        <taxon>Eubacteriales</taxon>
        <taxon>Oscillospiraceae</taxon>
        <taxon>Pusillibacter</taxon>
    </lineage>
</organism>